<comment type="caution">
    <text evidence="2">The sequence shown here is derived from an EMBL/GenBank/DDBJ whole genome shotgun (WGS) entry which is preliminary data.</text>
</comment>
<keyword evidence="1" id="KW-1133">Transmembrane helix</keyword>
<reference evidence="2 3" key="1">
    <citation type="journal article" date="2016" name="Nat. Commun.">
        <title>Thousands of microbial genomes shed light on interconnected biogeochemical processes in an aquifer system.</title>
        <authorList>
            <person name="Anantharaman K."/>
            <person name="Brown C.T."/>
            <person name="Hug L.A."/>
            <person name="Sharon I."/>
            <person name="Castelle C.J."/>
            <person name="Probst A.J."/>
            <person name="Thomas B.C."/>
            <person name="Singh A."/>
            <person name="Wilkins M.J."/>
            <person name="Karaoz U."/>
            <person name="Brodie E.L."/>
            <person name="Williams K.H."/>
            <person name="Hubbard S.S."/>
            <person name="Banfield J.F."/>
        </authorList>
    </citation>
    <scope>NUCLEOTIDE SEQUENCE [LARGE SCALE GENOMIC DNA]</scope>
</reference>
<feature type="transmembrane region" description="Helical" evidence="1">
    <location>
        <begin position="7"/>
        <end position="26"/>
    </location>
</feature>
<name>A0A1F5MZJ9_9BACT</name>
<feature type="transmembrane region" description="Helical" evidence="1">
    <location>
        <begin position="75"/>
        <end position="98"/>
    </location>
</feature>
<proteinExistence type="predicted"/>
<feature type="transmembrane region" description="Helical" evidence="1">
    <location>
        <begin position="110"/>
        <end position="127"/>
    </location>
</feature>
<dbReference type="Proteomes" id="UP000177135">
    <property type="component" value="Unassembled WGS sequence"/>
</dbReference>
<evidence type="ECO:0000256" key="1">
    <source>
        <dbReference type="SAM" id="Phobius"/>
    </source>
</evidence>
<keyword evidence="1" id="KW-0812">Transmembrane</keyword>
<gene>
    <name evidence="2" type="ORF">A2617_01720</name>
</gene>
<sequence length="136" mass="15925">MTKIFPLKLVLLIFSIGFYFYLSMLIDGAGSLYTLPDLSIQEAGTPKINNPFLHQFSQSFIFLPYHYFWSNIPDIILLLTVFYLFPTLEIYAVTGLVIHIRLTKNYTHKIFLILTALIYLPILIYSFNGIKYTFFY</sequence>
<evidence type="ECO:0000313" key="2">
    <source>
        <dbReference type="EMBL" id="OGE70784.1"/>
    </source>
</evidence>
<protein>
    <submittedName>
        <fullName evidence="2">Uncharacterized protein</fullName>
    </submittedName>
</protein>
<keyword evidence="1" id="KW-0472">Membrane</keyword>
<accession>A0A1F5MZJ9</accession>
<dbReference type="EMBL" id="MFEC01000034">
    <property type="protein sequence ID" value="OGE70784.1"/>
    <property type="molecule type" value="Genomic_DNA"/>
</dbReference>
<organism evidence="2 3">
    <name type="scientific">Candidatus Daviesbacteria bacterium RIFOXYD1_FULL_41_10</name>
    <dbReference type="NCBI Taxonomy" id="1797801"/>
    <lineage>
        <taxon>Bacteria</taxon>
        <taxon>Candidatus Daviesiibacteriota</taxon>
    </lineage>
</organism>
<evidence type="ECO:0000313" key="3">
    <source>
        <dbReference type="Proteomes" id="UP000177135"/>
    </source>
</evidence>
<dbReference type="AlphaFoldDB" id="A0A1F5MZJ9"/>